<dbReference type="EMBL" id="PCWQ01000002">
    <property type="protein sequence ID" value="PIR07360.1"/>
    <property type="molecule type" value="Genomic_DNA"/>
</dbReference>
<dbReference type="AlphaFoldDB" id="A0A2H0NEP3"/>
<evidence type="ECO:0000313" key="2">
    <source>
        <dbReference type="EMBL" id="PIR07360.1"/>
    </source>
</evidence>
<evidence type="ECO:0000256" key="1">
    <source>
        <dbReference type="SAM" id="Phobius"/>
    </source>
</evidence>
<keyword evidence="1" id="KW-0812">Transmembrane</keyword>
<feature type="transmembrane region" description="Helical" evidence="1">
    <location>
        <begin position="142"/>
        <end position="160"/>
    </location>
</feature>
<evidence type="ECO:0008006" key="4">
    <source>
        <dbReference type="Google" id="ProtNLM"/>
    </source>
</evidence>
<gene>
    <name evidence="2" type="ORF">COV55_00035</name>
</gene>
<organism evidence="2 3">
    <name type="scientific">Candidatus Komeilibacteria bacterium CG11_big_fil_rev_8_21_14_0_20_36_20</name>
    <dbReference type="NCBI Taxonomy" id="1974477"/>
    <lineage>
        <taxon>Bacteria</taxon>
        <taxon>Candidatus Komeiliibacteriota</taxon>
    </lineage>
</organism>
<dbReference type="Proteomes" id="UP000230564">
    <property type="component" value="Unassembled WGS sequence"/>
</dbReference>
<accession>A0A2H0NEP3</accession>
<comment type="caution">
    <text evidence="2">The sequence shown here is derived from an EMBL/GenBank/DDBJ whole genome shotgun (WGS) entry which is preliminary data.</text>
</comment>
<protein>
    <recommendedName>
        <fullName evidence="4">Band 7 domain-containing protein</fullName>
    </recommendedName>
</protein>
<reference evidence="2 3" key="1">
    <citation type="submission" date="2017-09" db="EMBL/GenBank/DDBJ databases">
        <title>Depth-based differentiation of microbial function through sediment-hosted aquifers and enrichment of novel symbionts in the deep terrestrial subsurface.</title>
        <authorList>
            <person name="Probst A.J."/>
            <person name="Ladd B."/>
            <person name="Jarett J.K."/>
            <person name="Geller-Mcgrath D.E."/>
            <person name="Sieber C.M."/>
            <person name="Emerson J.B."/>
            <person name="Anantharaman K."/>
            <person name="Thomas B.C."/>
            <person name="Malmstrom R."/>
            <person name="Stieglmeier M."/>
            <person name="Klingl A."/>
            <person name="Woyke T."/>
            <person name="Ryan C.M."/>
            <person name="Banfield J.F."/>
        </authorList>
    </citation>
    <scope>NUCLEOTIDE SEQUENCE [LARGE SCALE GENOMIC DNA]</scope>
    <source>
        <strain evidence="2">CG11_big_fil_rev_8_21_14_0_20_36_20</strain>
    </source>
</reference>
<keyword evidence="1" id="KW-0472">Membrane</keyword>
<name>A0A2H0NEP3_9BACT</name>
<feature type="transmembrane region" description="Helical" evidence="1">
    <location>
        <begin position="166"/>
        <end position="185"/>
    </location>
</feature>
<sequence length="454" mass="50554">MQSNFASNLFGNIKGFLSSNIDIIIAIGIVILAVVISITVLKWLFKGIKSGLSALNSTNTNTNQTSSSRKWWIIGCVSAVVLALLGYFTFRNYQWTNIPLARILSVIIVITLTAVMLYRAWIFRRWLDEEQRFDDNKNWQGIVSAGLLGFSLATMIIFGLSIFGSGAFFVILSIVAYLLGCVHIVPIRRIWVITWFDKPVYSGKWFLYPRTVIADKFMDNGLNIASLPSWFPGFGLISLPCHVIEEEHITDFLPTRGLETEVKGKLVEAPAGVTVKVRYRTMWRIVVNPKVYLGLSTNDRQTITQVILAAIDAVLAGTLNALTIDEVLTPKFFNPDGVAIPPQVPTIVKHILTFTGCELIKLHIMDVTPETAFEESLRILAQQDIELKRAIRQVDINTALGEAAGKAIQKKVEVLAGYFGIPPEEAYKLIIAEVQAGQLTTKITVPENLFIRKP</sequence>
<proteinExistence type="predicted"/>
<feature type="transmembrane region" description="Helical" evidence="1">
    <location>
        <begin position="71"/>
        <end position="90"/>
    </location>
</feature>
<feature type="transmembrane region" description="Helical" evidence="1">
    <location>
        <begin position="102"/>
        <end position="121"/>
    </location>
</feature>
<feature type="transmembrane region" description="Helical" evidence="1">
    <location>
        <begin position="23"/>
        <end position="45"/>
    </location>
</feature>
<keyword evidence="1" id="KW-1133">Transmembrane helix</keyword>
<evidence type="ECO:0000313" key="3">
    <source>
        <dbReference type="Proteomes" id="UP000230564"/>
    </source>
</evidence>